<proteinExistence type="predicted"/>
<protein>
    <submittedName>
        <fullName evidence="1">Uncharacterized protein</fullName>
    </submittedName>
</protein>
<dbReference type="AlphaFoldDB" id="A0AAW2XDB2"/>
<evidence type="ECO:0000313" key="1">
    <source>
        <dbReference type="EMBL" id="KAL0451595.1"/>
    </source>
</evidence>
<reference evidence="1" key="1">
    <citation type="submission" date="2020-06" db="EMBL/GenBank/DDBJ databases">
        <authorList>
            <person name="Li T."/>
            <person name="Hu X."/>
            <person name="Zhang T."/>
            <person name="Song X."/>
            <person name="Zhang H."/>
            <person name="Dai N."/>
            <person name="Sheng W."/>
            <person name="Hou X."/>
            <person name="Wei L."/>
        </authorList>
    </citation>
    <scope>NUCLEOTIDE SEQUENCE</scope>
    <source>
        <strain evidence="1">KEN1</strain>
        <tissue evidence="1">Leaf</tissue>
    </source>
</reference>
<accession>A0AAW2XDB2</accession>
<name>A0AAW2XDB2_9LAMI</name>
<reference evidence="1" key="2">
    <citation type="journal article" date="2024" name="Plant">
        <title>Genomic evolution and insights into agronomic trait innovations of Sesamum species.</title>
        <authorList>
            <person name="Miao H."/>
            <person name="Wang L."/>
            <person name="Qu L."/>
            <person name="Liu H."/>
            <person name="Sun Y."/>
            <person name="Le M."/>
            <person name="Wang Q."/>
            <person name="Wei S."/>
            <person name="Zheng Y."/>
            <person name="Lin W."/>
            <person name="Duan Y."/>
            <person name="Cao H."/>
            <person name="Xiong S."/>
            <person name="Wang X."/>
            <person name="Wei L."/>
            <person name="Li C."/>
            <person name="Ma Q."/>
            <person name="Ju M."/>
            <person name="Zhao R."/>
            <person name="Li G."/>
            <person name="Mu C."/>
            <person name="Tian Q."/>
            <person name="Mei H."/>
            <person name="Zhang T."/>
            <person name="Gao T."/>
            <person name="Zhang H."/>
        </authorList>
    </citation>
    <scope>NUCLEOTIDE SEQUENCE</scope>
    <source>
        <strain evidence="1">KEN1</strain>
    </source>
</reference>
<sequence>MTENAAVEIEISHSEPSVLHPKLICSYCNSAPVRLCLEAVVGSSFDLPLIQHRNVVAHRTVTVFAAPQLASPLVRTLARHRPRKARL</sequence>
<organism evidence="1">
    <name type="scientific">Sesamum latifolium</name>
    <dbReference type="NCBI Taxonomy" id="2727402"/>
    <lineage>
        <taxon>Eukaryota</taxon>
        <taxon>Viridiplantae</taxon>
        <taxon>Streptophyta</taxon>
        <taxon>Embryophyta</taxon>
        <taxon>Tracheophyta</taxon>
        <taxon>Spermatophyta</taxon>
        <taxon>Magnoliopsida</taxon>
        <taxon>eudicotyledons</taxon>
        <taxon>Gunneridae</taxon>
        <taxon>Pentapetalae</taxon>
        <taxon>asterids</taxon>
        <taxon>lamiids</taxon>
        <taxon>Lamiales</taxon>
        <taxon>Pedaliaceae</taxon>
        <taxon>Sesamum</taxon>
    </lineage>
</organism>
<comment type="caution">
    <text evidence="1">The sequence shown here is derived from an EMBL/GenBank/DDBJ whole genome shotgun (WGS) entry which is preliminary data.</text>
</comment>
<dbReference type="EMBL" id="JACGWN010000004">
    <property type="protein sequence ID" value="KAL0451595.1"/>
    <property type="molecule type" value="Genomic_DNA"/>
</dbReference>
<gene>
    <name evidence="1" type="ORF">Slati_1137600</name>
</gene>